<gene>
    <name evidence="2" type="primary">Acey_s0312.g2176</name>
    <name evidence="2" type="ORF">Y032_0312g2176</name>
</gene>
<evidence type="ECO:0000313" key="2">
    <source>
        <dbReference type="EMBL" id="EYB84672.1"/>
    </source>
</evidence>
<reference evidence="3" key="1">
    <citation type="journal article" date="2015" name="Nat. Genet.">
        <title>The genome and transcriptome of the zoonotic hookworm Ancylostoma ceylanicum identify infection-specific gene families.</title>
        <authorList>
            <person name="Schwarz E.M."/>
            <person name="Hu Y."/>
            <person name="Antoshechkin I."/>
            <person name="Miller M.M."/>
            <person name="Sternberg P.W."/>
            <person name="Aroian R.V."/>
        </authorList>
    </citation>
    <scope>NUCLEOTIDE SEQUENCE</scope>
    <source>
        <strain evidence="3">HY135</strain>
    </source>
</reference>
<protein>
    <submittedName>
        <fullName evidence="2">Uncharacterized protein</fullName>
    </submittedName>
</protein>
<organism evidence="2 3">
    <name type="scientific">Ancylostoma ceylanicum</name>
    <dbReference type="NCBI Taxonomy" id="53326"/>
    <lineage>
        <taxon>Eukaryota</taxon>
        <taxon>Metazoa</taxon>
        <taxon>Ecdysozoa</taxon>
        <taxon>Nematoda</taxon>
        <taxon>Chromadorea</taxon>
        <taxon>Rhabditida</taxon>
        <taxon>Rhabditina</taxon>
        <taxon>Rhabditomorpha</taxon>
        <taxon>Strongyloidea</taxon>
        <taxon>Ancylostomatidae</taxon>
        <taxon>Ancylostomatinae</taxon>
        <taxon>Ancylostoma</taxon>
    </lineage>
</organism>
<evidence type="ECO:0000313" key="3">
    <source>
        <dbReference type="Proteomes" id="UP000024635"/>
    </source>
</evidence>
<name>A0A016S2W3_9BILA</name>
<feature type="compositionally biased region" description="Polar residues" evidence="1">
    <location>
        <begin position="50"/>
        <end position="61"/>
    </location>
</feature>
<evidence type="ECO:0000256" key="1">
    <source>
        <dbReference type="SAM" id="MobiDB-lite"/>
    </source>
</evidence>
<proteinExistence type="predicted"/>
<comment type="caution">
    <text evidence="2">The sequence shown here is derived from an EMBL/GenBank/DDBJ whole genome shotgun (WGS) entry which is preliminary data.</text>
</comment>
<keyword evidence="3" id="KW-1185">Reference proteome</keyword>
<dbReference type="AlphaFoldDB" id="A0A016S2W3"/>
<feature type="region of interest" description="Disordered" evidence="1">
    <location>
        <begin position="45"/>
        <end position="75"/>
    </location>
</feature>
<dbReference type="Proteomes" id="UP000024635">
    <property type="component" value="Unassembled WGS sequence"/>
</dbReference>
<accession>A0A016S2W3</accession>
<dbReference type="EMBL" id="JARK01001648">
    <property type="protein sequence ID" value="EYB84672.1"/>
    <property type="molecule type" value="Genomic_DNA"/>
</dbReference>
<sequence length="75" mass="8303">MFRAEFVEFSATSPLWSHPISTHKLILSKTGIEDSSGLNRQIAPEHDGISETSGNPDNQSIEAMLVRRARVGPQR</sequence>